<gene>
    <name evidence="2" type="ORF">Bccel_1415</name>
</gene>
<keyword evidence="3" id="KW-1185">Reference proteome</keyword>
<evidence type="ECO:0000256" key="1">
    <source>
        <dbReference type="SAM" id="SignalP"/>
    </source>
</evidence>
<evidence type="ECO:0008006" key="4">
    <source>
        <dbReference type="Google" id="ProtNLM"/>
    </source>
</evidence>
<dbReference type="PROSITE" id="PS51257">
    <property type="entry name" value="PROKAR_LIPOPROTEIN"/>
    <property type="match status" value="1"/>
</dbReference>
<comment type="caution">
    <text evidence="2">The sequence shown here is derived from an EMBL/GenBank/DDBJ whole genome shotgun (WGS) entry which is preliminary data.</text>
</comment>
<organism evidence="2 3">
    <name type="scientific">Pseudobacteroides cellulosolvens ATCC 35603 = DSM 2933</name>
    <dbReference type="NCBI Taxonomy" id="398512"/>
    <lineage>
        <taxon>Bacteria</taxon>
        <taxon>Bacillati</taxon>
        <taxon>Bacillota</taxon>
        <taxon>Clostridia</taxon>
        <taxon>Eubacteriales</taxon>
        <taxon>Oscillospiraceae</taxon>
        <taxon>Pseudobacteroides</taxon>
    </lineage>
</organism>
<dbReference type="AlphaFoldDB" id="A0A0L6JKA4"/>
<feature type="chain" id="PRO_5005565902" description="Lipoprotein" evidence="1">
    <location>
        <begin position="28"/>
        <end position="225"/>
    </location>
</feature>
<dbReference type="EMBL" id="LGTC01000001">
    <property type="protein sequence ID" value="KNY26153.1"/>
    <property type="molecule type" value="Genomic_DNA"/>
</dbReference>
<proteinExistence type="predicted"/>
<feature type="signal peptide" evidence="1">
    <location>
        <begin position="1"/>
        <end position="27"/>
    </location>
</feature>
<dbReference type="Proteomes" id="UP000036923">
    <property type="component" value="Unassembled WGS sequence"/>
</dbReference>
<dbReference type="RefSeq" id="WP_036943787.1">
    <property type="nucleotide sequence ID" value="NZ_JQKC01000023.1"/>
</dbReference>
<sequence length="225" mass="25466" precursor="true">MSRVRKACLLITFLSLFMLMQGCFENADREIRKDFDGVGSYMVALKWNGGMYETVTHHMVDKAQIDNEIGKISKEVRPMPKLDGEINNTQAFKPGDLIYSLKENEISEAIAVKKDDKYYKIYRVRSSLGIVWDNGEYDFQGNFAYGDERDNVGEEIGKVKNIVKDPTKLESGIITVKGVEADATHFSIGSKIYKIKNNSIDEGVIVQGKDGKYHKATYIRKVKMG</sequence>
<dbReference type="STRING" id="398512.Bccel_1415"/>
<name>A0A0L6JKA4_9FIRM</name>
<protein>
    <recommendedName>
        <fullName evidence="4">Lipoprotein</fullName>
    </recommendedName>
</protein>
<evidence type="ECO:0000313" key="3">
    <source>
        <dbReference type="Proteomes" id="UP000036923"/>
    </source>
</evidence>
<reference evidence="3" key="1">
    <citation type="submission" date="2015-07" db="EMBL/GenBank/DDBJ databases">
        <title>Near-Complete Genome Sequence of the Cellulolytic Bacterium Bacteroides (Pseudobacteroides) cellulosolvens ATCC 35603.</title>
        <authorList>
            <person name="Dassa B."/>
            <person name="Utturkar S.M."/>
            <person name="Klingeman D.M."/>
            <person name="Hurt R.A."/>
            <person name="Keller M."/>
            <person name="Xu J."/>
            <person name="Reddy Y.H.K."/>
            <person name="Borovok I."/>
            <person name="Grinberg I.R."/>
            <person name="Lamed R."/>
            <person name="Zhivin O."/>
            <person name="Bayer E.A."/>
            <person name="Brown S.D."/>
        </authorList>
    </citation>
    <scope>NUCLEOTIDE SEQUENCE [LARGE SCALE GENOMIC DNA]</scope>
    <source>
        <strain evidence="3">DSM 2933</strain>
    </source>
</reference>
<evidence type="ECO:0000313" key="2">
    <source>
        <dbReference type="EMBL" id="KNY26153.1"/>
    </source>
</evidence>
<keyword evidence="1" id="KW-0732">Signal</keyword>
<accession>A0A0L6JKA4</accession>